<feature type="domain" description="Gfo/Idh/MocA-like oxidoreductase N-terminal" evidence="1">
    <location>
        <begin position="6"/>
        <end position="128"/>
    </location>
</feature>
<evidence type="ECO:0000313" key="2">
    <source>
        <dbReference type="EMBL" id="SMX53646.1"/>
    </source>
</evidence>
<evidence type="ECO:0000259" key="1">
    <source>
        <dbReference type="Pfam" id="PF01408"/>
    </source>
</evidence>
<dbReference type="InterPro" id="IPR000683">
    <property type="entry name" value="Gfo/Idh/MocA-like_OxRdtase_N"/>
</dbReference>
<name>A0A1Y6K260_9CHLR</name>
<dbReference type="SUPFAM" id="SSF55347">
    <property type="entry name" value="Glyceraldehyde-3-phosphate dehydrogenase-like, C-terminal domain"/>
    <property type="match status" value="1"/>
</dbReference>
<dbReference type="Proteomes" id="UP000195514">
    <property type="component" value="Chromosome I"/>
</dbReference>
<dbReference type="PANTHER" id="PTHR43377">
    <property type="entry name" value="BILIVERDIN REDUCTASE A"/>
    <property type="match status" value="1"/>
</dbReference>
<dbReference type="OrthoDB" id="9781031at2"/>
<dbReference type="AlphaFoldDB" id="A0A1Y6K260"/>
<sequence length="470" mass="51496">MSKPISILLFGAGNRGADAYGPYALRHPDQVQFTAVAEPDPGRRARFAAAHHIPPERQFTGWEEALQVGKIADAVLNATQDEDHHNSTVSALDAGYNMLLEKPMATSLGETVHIVRTARETGRLLMVCHVLRYTDFFQKVKAIFDSGCLGQIVHIAHSENVAYYHMAHSFVRGNWRNIIDSAPMILAKCCHDLDLLYWFTGEKATWLSSAGDLRHFKSECAPHGAPDRCTDGCLVSESCPFFAPRIYLENYPIKVAVTEAKNPILRTIGLLAISHPRLADALGAIIPPIRTLTRYSGWPRNTITPEPTSDEAVLHALQTGPYGRCVYHCDNNVVDHQVVNLIYPSGITATLTMHGHSHEEGRTLRVDGSQATLLGKFTYSQAWLEIHPHGPGETQRFSFPTTVDSASGHGGGDTGIMRAFVQALRGQSPPLTSAHDALESHLLGFAAEASRLGEVAVDLRSFRADTLKDA</sequence>
<proteinExistence type="predicted"/>
<accession>A0A1Y6K260</accession>
<dbReference type="RefSeq" id="WP_087861575.1">
    <property type="nucleotide sequence ID" value="NZ_LT859958.1"/>
</dbReference>
<dbReference type="InterPro" id="IPR051450">
    <property type="entry name" value="Gfo/Idh/MocA_Oxidoreductases"/>
</dbReference>
<evidence type="ECO:0000313" key="3">
    <source>
        <dbReference type="Proteomes" id="UP000195514"/>
    </source>
</evidence>
<dbReference type="Pfam" id="PF01408">
    <property type="entry name" value="GFO_IDH_MocA"/>
    <property type="match status" value="1"/>
</dbReference>
<dbReference type="SUPFAM" id="SSF51735">
    <property type="entry name" value="NAD(P)-binding Rossmann-fold domains"/>
    <property type="match status" value="1"/>
</dbReference>
<dbReference type="InterPro" id="IPR036291">
    <property type="entry name" value="NAD(P)-bd_dom_sf"/>
</dbReference>
<dbReference type="Gene3D" id="3.30.360.10">
    <property type="entry name" value="Dihydrodipicolinate Reductase, domain 2"/>
    <property type="match status" value="2"/>
</dbReference>
<dbReference type="GO" id="GO:0000166">
    <property type="term" value="F:nucleotide binding"/>
    <property type="evidence" value="ECO:0007669"/>
    <property type="project" value="InterPro"/>
</dbReference>
<dbReference type="Gene3D" id="3.40.50.720">
    <property type="entry name" value="NAD(P)-binding Rossmann-like Domain"/>
    <property type="match status" value="1"/>
</dbReference>
<protein>
    <submittedName>
        <fullName evidence="2">Putative oxidoreductase</fullName>
    </submittedName>
</protein>
<dbReference type="PANTHER" id="PTHR43377:SF2">
    <property type="entry name" value="BINDING ROSSMANN FOLD OXIDOREDUCTASE, PUTATIVE (AFU_ORTHOLOGUE AFUA_4G00560)-RELATED"/>
    <property type="match status" value="1"/>
</dbReference>
<keyword evidence="3" id="KW-1185">Reference proteome</keyword>
<dbReference type="EMBL" id="LT859958">
    <property type="protein sequence ID" value="SMX53646.1"/>
    <property type="molecule type" value="Genomic_DNA"/>
</dbReference>
<dbReference type="KEGG" id="abat:CFX1CAM_0580"/>
<gene>
    <name evidence="2" type="ORF">CFX1CAM_0580</name>
</gene>
<organism evidence="2 3">
    <name type="scientific">Candidatus Brevifilum fermentans</name>
    <dbReference type="NCBI Taxonomy" id="1986204"/>
    <lineage>
        <taxon>Bacteria</taxon>
        <taxon>Bacillati</taxon>
        <taxon>Chloroflexota</taxon>
        <taxon>Anaerolineae</taxon>
        <taxon>Anaerolineales</taxon>
        <taxon>Anaerolineaceae</taxon>
        <taxon>Candidatus Brevifilum</taxon>
    </lineage>
</organism>
<reference evidence="3" key="1">
    <citation type="submission" date="2017-05" db="EMBL/GenBank/DDBJ databases">
        <authorList>
            <person name="Kirkegaard R."/>
            <person name="Mcilroy J S."/>
        </authorList>
    </citation>
    <scope>NUCLEOTIDE SEQUENCE [LARGE SCALE GENOMIC DNA]</scope>
</reference>